<comment type="caution">
    <text evidence="2">The sequence shown here is derived from an EMBL/GenBank/DDBJ whole genome shotgun (WGS) entry which is preliminary data.</text>
</comment>
<accession>A0A1J4J5X8</accession>
<dbReference type="AlphaFoldDB" id="A0A1J4J5X8"/>
<dbReference type="Gene3D" id="3.30.470.30">
    <property type="entry name" value="DNA ligase/mRNA capping enzyme"/>
    <property type="match status" value="1"/>
</dbReference>
<feature type="compositionally biased region" description="Basic and acidic residues" evidence="1">
    <location>
        <begin position="548"/>
        <end position="557"/>
    </location>
</feature>
<feature type="compositionally biased region" description="Low complexity" evidence="1">
    <location>
        <begin position="250"/>
        <end position="272"/>
    </location>
</feature>
<organism evidence="2 3">
    <name type="scientific">Tritrichomonas foetus</name>
    <dbReference type="NCBI Taxonomy" id="1144522"/>
    <lineage>
        <taxon>Eukaryota</taxon>
        <taxon>Metamonada</taxon>
        <taxon>Parabasalia</taxon>
        <taxon>Tritrichomonadida</taxon>
        <taxon>Tritrichomonadidae</taxon>
        <taxon>Tritrichomonas</taxon>
    </lineage>
</organism>
<reference evidence="2" key="1">
    <citation type="submission" date="2016-10" db="EMBL/GenBank/DDBJ databases">
        <authorList>
            <person name="Benchimol M."/>
            <person name="Almeida L.G."/>
            <person name="Vasconcelos A.T."/>
            <person name="Perreira-Neves A."/>
            <person name="Rosa I.A."/>
            <person name="Tasca T."/>
            <person name="Bogo M.R."/>
            <person name="de Souza W."/>
        </authorList>
    </citation>
    <scope>NUCLEOTIDE SEQUENCE [LARGE SCALE GENOMIC DNA]</scope>
    <source>
        <strain evidence="2">K</strain>
    </source>
</reference>
<dbReference type="VEuPathDB" id="TrichDB:TRFO_39731"/>
<evidence type="ECO:0000256" key="1">
    <source>
        <dbReference type="SAM" id="MobiDB-lite"/>
    </source>
</evidence>
<feature type="compositionally biased region" description="Low complexity" evidence="1">
    <location>
        <begin position="315"/>
        <end position="330"/>
    </location>
</feature>
<protein>
    <submittedName>
        <fullName evidence="2">Uncharacterized protein</fullName>
    </submittedName>
</protein>
<proteinExistence type="predicted"/>
<feature type="region of interest" description="Disordered" evidence="1">
    <location>
        <begin position="486"/>
        <end position="561"/>
    </location>
</feature>
<dbReference type="RefSeq" id="XP_068347202.1">
    <property type="nucleotide sequence ID" value="XM_068512805.1"/>
</dbReference>
<gene>
    <name evidence="2" type="ORF">TRFO_39731</name>
</gene>
<keyword evidence="3" id="KW-1185">Reference proteome</keyword>
<feature type="region of interest" description="Disordered" evidence="1">
    <location>
        <begin position="200"/>
        <end position="381"/>
    </location>
</feature>
<dbReference type="GeneID" id="94847509"/>
<sequence>MFFGTNVGHTPFVPISFPTDNSVDCASIVKTVGENTKNIRIAFFTRKPISYTTENVKSQHFLVSSNGFPDSSDFFLFKIFVSQIYINDSPNFKIAIVSSCGLDLCCYVVARWLIDERGASLNQTLLLLNNSLNNYKIGPSVRINLEKLYVHSGELIYFKKEDLPIPSKQKQANNEISIQQNLNERNKGQFSLNLNEMFRSSQKDEQLDKSSTISLSNLPPSIPSTENSKTKNEKLSKEISPPVIPPIVRPPHISSNPPSINPPSINASVNPPTIAPMKSPTIQPKIKSFNPPMRERSPAPTPPQSTIQASAILDQSPEPSPSQQPSHPNPVLEQMHKDEPNNSRFQSPLPYPPQNSPQNLSQRSPQQRESPIPYEIPSHDHEFRRYHKNEEIAPGIERELIDGFILPSPPLPHQIFIQNEIHPDYYQHDYQPYPMPPPPLPSHPNEIFFHDHYCVIPPPPPPHLLLNLSYQLSPPPLHQQHYFQNYYDYLPPQPPPSSQTRMPFYSQPPPSPPQNFFQPDPPDYYSNEYNRALPPPPPPPRQSNSCYDNRHNPHNDFLDAPPPRFMENSPSHQNILDIHENSPSSFETENNEKQLIDKYSDKKLPTMEIENMFIDSPKSQEDIPSFKQRLMENEQENRHLNNLKLDKNGIPIHPPPIFTPSPNQQQQDQNIDPKYNPKLIIEKELFHPNNELQSHLNLFGSQDSQNLSKIDESNSDDGSNLHSLHNGQIIHDIFVDIGEPNKDIYEDFLYEILGYFNFLENHLPFSEEIVLTPSSFERMKNSRFPFMASFIPNGIKCFLIIKGKKRYILSSDTYREVNLTLFSSNSTTTATISPIEVKHMEKALFEGYLTRQKSNGRRCFIITDYLVDDGIDIKNNKYIDRIGKARELLDIRNSLLNSRNYFNNHDCLNHFTNENNGIDYDDFSLQIAEFLNIDQILDNPNDQLLDFEIKGLFFFQLEATRDDLDLFFWFYNSTPIVTIHKSKNKINLAGYARKTYQTNELVEVINFGFPKKSMLHFDGKNVSLAFTPNLYKWQIKEISNDPRPWFADDVKKIIKGKIPMTYEEVRYYIDDLCTAPIYASA</sequence>
<dbReference type="EMBL" id="MLAK01001351">
    <property type="protein sequence ID" value="OHS94065.1"/>
    <property type="molecule type" value="Genomic_DNA"/>
</dbReference>
<feature type="compositionally biased region" description="Basic and acidic residues" evidence="1">
    <location>
        <begin position="228"/>
        <end position="237"/>
    </location>
</feature>
<dbReference type="Proteomes" id="UP000179807">
    <property type="component" value="Unassembled WGS sequence"/>
</dbReference>
<feature type="compositionally biased region" description="Polar residues" evidence="1">
    <location>
        <begin position="356"/>
        <end position="369"/>
    </location>
</feature>
<evidence type="ECO:0000313" key="2">
    <source>
        <dbReference type="EMBL" id="OHS94065.1"/>
    </source>
</evidence>
<feature type="compositionally biased region" description="Low complexity" evidence="1">
    <location>
        <begin position="210"/>
        <end position="225"/>
    </location>
</feature>
<name>A0A1J4J5X8_9EUKA</name>
<evidence type="ECO:0000313" key="3">
    <source>
        <dbReference type="Proteomes" id="UP000179807"/>
    </source>
</evidence>